<feature type="domain" description="GmrSD restriction endonucleases N-terminal" evidence="1">
    <location>
        <begin position="35"/>
        <end position="189"/>
    </location>
</feature>
<dbReference type="Proteomes" id="UP000002892">
    <property type="component" value="Chromosome"/>
</dbReference>
<dbReference type="Pfam" id="PF03235">
    <property type="entry name" value="GmrSD_N"/>
    <property type="match status" value="1"/>
</dbReference>
<dbReference type="PANTHER" id="PTHR39639">
    <property type="entry name" value="CHROMOSOME 16, WHOLE GENOME SHOTGUN SEQUENCE"/>
    <property type="match status" value="1"/>
</dbReference>
<organism evidence="2 3">
    <name type="scientific">Desulfosporosinus acidiphilus (strain DSM 22704 / JCM 16185 / SJ4)</name>
    <dbReference type="NCBI Taxonomy" id="646529"/>
    <lineage>
        <taxon>Bacteria</taxon>
        <taxon>Bacillati</taxon>
        <taxon>Bacillota</taxon>
        <taxon>Clostridia</taxon>
        <taxon>Eubacteriales</taxon>
        <taxon>Desulfitobacteriaceae</taxon>
        <taxon>Desulfosporosinus</taxon>
    </lineage>
</organism>
<dbReference type="AlphaFoldDB" id="I4DC79"/>
<reference evidence="2 3" key="1">
    <citation type="journal article" date="2012" name="J. Bacteriol.">
        <title>Complete genome sequences of Desulfosporosinus orientis DSM765T, Desulfosporosinus youngiae DSM17734T, Desulfosporosinus meridiei DSM13257T, and Desulfosporosinus acidiphilus DSM22704T.</title>
        <authorList>
            <person name="Pester M."/>
            <person name="Brambilla E."/>
            <person name="Alazard D."/>
            <person name="Rattei T."/>
            <person name="Weinmaier T."/>
            <person name="Han J."/>
            <person name="Lucas S."/>
            <person name="Lapidus A."/>
            <person name="Cheng J.F."/>
            <person name="Goodwin L."/>
            <person name="Pitluck S."/>
            <person name="Peters L."/>
            <person name="Ovchinnikova G."/>
            <person name="Teshima H."/>
            <person name="Detter J.C."/>
            <person name="Han C.S."/>
            <person name="Tapia R."/>
            <person name="Land M.L."/>
            <person name="Hauser L."/>
            <person name="Kyrpides N.C."/>
            <person name="Ivanova N.N."/>
            <person name="Pagani I."/>
            <person name="Huntmann M."/>
            <person name="Wei C.L."/>
            <person name="Davenport K.W."/>
            <person name="Daligault H."/>
            <person name="Chain P.S."/>
            <person name="Chen A."/>
            <person name="Mavromatis K."/>
            <person name="Markowitz V."/>
            <person name="Szeto E."/>
            <person name="Mikhailova N."/>
            <person name="Pati A."/>
            <person name="Wagner M."/>
            <person name="Woyke T."/>
            <person name="Ollivier B."/>
            <person name="Klenk H.P."/>
            <person name="Spring S."/>
            <person name="Loy A."/>
        </authorList>
    </citation>
    <scope>NUCLEOTIDE SEQUENCE [LARGE SCALE GENOMIC DNA]</scope>
    <source>
        <strain evidence="3">DSM 22704 / JCM 16185 / SJ4</strain>
    </source>
</reference>
<evidence type="ECO:0000313" key="3">
    <source>
        <dbReference type="Proteomes" id="UP000002892"/>
    </source>
</evidence>
<gene>
    <name evidence="2" type="ordered locus">Desaci_4565</name>
</gene>
<keyword evidence="3" id="KW-1185">Reference proteome</keyword>
<dbReference type="InterPro" id="IPR004919">
    <property type="entry name" value="GmrSD_N"/>
</dbReference>
<dbReference type="KEGG" id="dai:Desaci_4565"/>
<sequence length="380" mass="44833">MDDVIVKTEGIDLIKAVEQKIDKVRTKSLDLSFNEILDMYKDQELIIDPEYQRLFRWSEASESRFIESLILEMPVPPIFVIERSEGVYELIDGLQRVSSYLHFRGKHPLRKNSDDTFEFLKLTDCDIVPELNGYGYEDLPKALEIRLKRNFIRVEVLRKETDQRLRYYMFKRLNTGGEDLSEQEIRNCTIKLLDDTFNKFLIKCSLNEDFKECIENLPEEKLEQKQDQELVLRFFTFKNYRHKYVHDVKDFMTEYMESVSDPEDTANVFDYEKEYAIFEKTFKVLKETLGSNIFSGTNSRGTLVSRFLSYHYEAFTLGIQPYLSKIDLSSKTTMEKLTRIFTEIKQDSQFKRITTGGGKNYSKPLDERINFVQTKVGEGL</sequence>
<dbReference type="PANTHER" id="PTHR39639:SF1">
    <property type="entry name" value="DUF262 DOMAIN-CONTAINING PROTEIN"/>
    <property type="match status" value="1"/>
</dbReference>
<dbReference type="eggNOG" id="COG1479">
    <property type="taxonomic scope" value="Bacteria"/>
</dbReference>
<dbReference type="STRING" id="646529.Desaci_4565"/>
<protein>
    <recommendedName>
        <fullName evidence="1">GmrSD restriction endonucleases N-terminal domain-containing protein</fullName>
    </recommendedName>
</protein>
<dbReference type="HOGENOM" id="CLU_038557_2_0_9"/>
<accession>I4DC79</accession>
<evidence type="ECO:0000259" key="1">
    <source>
        <dbReference type="Pfam" id="PF03235"/>
    </source>
</evidence>
<dbReference type="RefSeq" id="WP_014829383.1">
    <property type="nucleotide sequence ID" value="NC_018068.1"/>
</dbReference>
<proteinExistence type="predicted"/>
<dbReference type="EMBL" id="CP003639">
    <property type="protein sequence ID" value="AFM43403.1"/>
    <property type="molecule type" value="Genomic_DNA"/>
</dbReference>
<name>I4DC79_DESAJ</name>
<evidence type="ECO:0000313" key="2">
    <source>
        <dbReference type="EMBL" id="AFM43403.1"/>
    </source>
</evidence>